<keyword evidence="2" id="KW-1185">Reference proteome</keyword>
<organism evidence="1 2">
    <name type="scientific">Avena sativa</name>
    <name type="common">Oat</name>
    <dbReference type="NCBI Taxonomy" id="4498"/>
    <lineage>
        <taxon>Eukaryota</taxon>
        <taxon>Viridiplantae</taxon>
        <taxon>Streptophyta</taxon>
        <taxon>Embryophyta</taxon>
        <taxon>Tracheophyta</taxon>
        <taxon>Spermatophyta</taxon>
        <taxon>Magnoliopsida</taxon>
        <taxon>Liliopsida</taxon>
        <taxon>Poales</taxon>
        <taxon>Poaceae</taxon>
        <taxon>BOP clade</taxon>
        <taxon>Pooideae</taxon>
        <taxon>Poodae</taxon>
        <taxon>Poeae</taxon>
        <taxon>Poeae Chloroplast Group 1 (Aveneae type)</taxon>
        <taxon>Aveninae</taxon>
        <taxon>Avena</taxon>
    </lineage>
</organism>
<reference evidence="1" key="2">
    <citation type="submission" date="2025-09" db="UniProtKB">
        <authorList>
            <consortium name="EnsemblPlants"/>
        </authorList>
    </citation>
    <scope>IDENTIFICATION</scope>
</reference>
<reference evidence="1" key="1">
    <citation type="submission" date="2021-05" db="EMBL/GenBank/DDBJ databases">
        <authorList>
            <person name="Scholz U."/>
            <person name="Mascher M."/>
            <person name="Fiebig A."/>
        </authorList>
    </citation>
    <scope>NUCLEOTIDE SEQUENCE [LARGE SCALE GENOMIC DNA]</scope>
</reference>
<evidence type="ECO:0000313" key="1">
    <source>
        <dbReference type="EnsemblPlants" id="AVESA.00010b.r2.5AG0818090.1.CDS.1"/>
    </source>
</evidence>
<name>A0ACD5XRU0_AVESA</name>
<dbReference type="EnsemblPlants" id="AVESA.00010b.r2.5AG0818090.1">
    <property type="protein sequence ID" value="AVESA.00010b.r2.5AG0818090.1.CDS.1"/>
    <property type="gene ID" value="AVESA.00010b.r2.5AG0818090"/>
</dbReference>
<evidence type="ECO:0000313" key="2">
    <source>
        <dbReference type="Proteomes" id="UP001732700"/>
    </source>
</evidence>
<protein>
    <submittedName>
        <fullName evidence="1">Uncharacterized protein</fullName>
    </submittedName>
</protein>
<proteinExistence type="predicted"/>
<sequence>MAFSKALVSVVVLVLAASAMCAAGQYQAPCNGHKVTVQNLCDHDLKLDIEPLANSNLLFNNGYVLPRHQHKEFQVCAWTGRFKTAGAAMVEFHFGHEGGAWYQLTTDQANANIPVSCTPHGHPLLGECPAAGCRRGKCFSRSTAGGNCHGVSEIKIVYCST</sequence>
<dbReference type="Proteomes" id="UP001732700">
    <property type="component" value="Chromosome 5A"/>
</dbReference>
<accession>A0ACD5XRU0</accession>